<comment type="caution">
    <text evidence="3">The sequence shown here is derived from an EMBL/GenBank/DDBJ whole genome shotgun (WGS) entry which is preliminary data.</text>
</comment>
<dbReference type="PANTHER" id="PTHR11927">
    <property type="entry name" value="GALACTOSIDE 2-L-FUCOSYLTRANSFERASE"/>
    <property type="match status" value="1"/>
</dbReference>
<organism evidence="3 4">
    <name type="scientific">Candidatus Raymondbacteria bacterium RIFOXYD12_FULL_49_13</name>
    <dbReference type="NCBI Taxonomy" id="1817890"/>
    <lineage>
        <taxon>Bacteria</taxon>
        <taxon>Raymondiibacteriota</taxon>
    </lineage>
</organism>
<sequence>MIVVTLMGGLGNQLFQYACAHAVASHHRTCLRMDLSFLEDIELRKNHASRDYALGAFLLPQAFATPSDMALFRKTSGIRRFFQKPYIIRESDRGFDPNLQKNTYKNTLLVGYWQSDKYFSDMEHDIRKLFTLNLPLSNDAKANAATILDCTAVSIHVRRVDYVTNPQITNHLGPLSPEYYERACDRIRKSVSNPIFFIFSDDPQWCMANIRPAANTRYLSPSLQSYEDLILMSLCKHHIIANSSYSWWGAWLNPHTSKIVIAPTPWYADGTQEGRFQIPVRWQRLQR</sequence>
<reference evidence="3 4" key="1">
    <citation type="journal article" date="2016" name="Nat. Commun.">
        <title>Thousands of microbial genomes shed light on interconnected biogeochemical processes in an aquifer system.</title>
        <authorList>
            <person name="Anantharaman K."/>
            <person name="Brown C.T."/>
            <person name="Hug L.A."/>
            <person name="Sharon I."/>
            <person name="Castelle C.J."/>
            <person name="Probst A.J."/>
            <person name="Thomas B.C."/>
            <person name="Singh A."/>
            <person name="Wilkins M.J."/>
            <person name="Karaoz U."/>
            <person name="Brodie E.L."/>
            <person name="Williams K.H."/>
            <person name="Hubbard S.S."/>
            <person name="Banfield J.F."/>
        </authorList>
    </citation>
    <scope>NUCLEOTIDE SEQUENCE [LARGE SCALE GENOMIC DNA]</scope>
</reference>
<keyword evidence="2" id="KW-0808">Transferase</keyword>
<dbReference type="GO" id="GO:0008107">
    <property type="term" value="F:galactoside 2-alpha-L-fucosyltransferase activity"/>
    <property type="evidence" value="ECO:0007669"/>
    <property type="project" value="InterPro"/>
</dbReference>
<dbReference type="InterPro" id="IPR002516">
    <property type="entry name" value="Glyco_trans_11"/>
</dbReference>
<evidence type="ECO:0000256" key="2">
    <source>
        <dbReference type="ARBA" id="ARBA00022679"/>
    </source>
</evidence>
<evidence type="ECO:0000256" key="1">
    <source>
        <dbReference type="ARBA" id="ARBA00022676"/>
    </source>
</evidence>
<name>A0A1F7FI15_UNCRA</name>
<dbReference type="GO" id="GO:0016020">
    <property type="term" value="C:membrane"/>
    <property type="evidence" value="ECO:0007669"/>
    <property type="project" value="InterPro"/>
</dbReference>
<dbReference type="Pfam" id="PF01531">
    <property type="entry name" value="Glyco_transf_11"/>
    <property type="match status" value="1"/>
</dbReference>
<evidence type="ECO:0000313" key="3">
    <source>
        <dbReference type="EMBL" id="OGK06263.1"/>
    </source>
</evidence>
<dbReference type="GO" id="GO:0005975">
    <property type="term" value="P:carbohydrate metabolic process"/>
    <property type="evidence" value="ECO:0007669"/>
    <property type="project" value="InterPro"/>
</dbReference>
<dbReference type="Proteomes" id="UP000179243">
    <property type="component" value="Unassembled WGS sequence"/>
</dbReference>
<dbReference type="AlphaFoldDB" id="A0A1F7FI15"/>
<evidence type="ECO:0000313" key="4">
    <source>
        <dbReference type="Proteomes" id="UP000179243"/>
    </source>
</evidence>
<accession>A0A1F7FI15</accession>
<evidence type="ECO:0008006" key="5">
    <source>
        <dbReference type="Google" id="ProtNLM"/>
    </source>
</evidence>
<dbReference type="PANTHER" id="PTHR11927:SF9">
    <property type="entry name" value="L-FUCOSYLTRANSFERASE"/>
    <property type="match status" value="1"/>
</dbReference>
<keyword evidence="1" id="KW-0328">Glycosyltransferase</keyword>
<gene>
    <name evidence="3" type="ORF">A2519_08290</name>
</gene>
<dbReference type="EMBL" id="MFYX01000033">
    <property type="protein sequence ID" value="OGK06263.1"/>
    <property type="molecule type" value="Genomic_DNA"/>
</dbReference>
<proteinExistence type="predicted"/>
<dbReference type="CDD" id="cd11301">
    <property type="entry name" value="Fut1_Fut2_like"/>
    <property type="match status" value="1"/>
</dbReference>
<protein>
    <recommendedName>
        <fullName evidence="5">Alpha-1,2-fucosyltransferase</fullName>
    </recommendedName>
</protein>